<dbReference type="Gene3D" id="2.40.50.100">
    <property type="match status" value="1"/>
</dbReference>
<dbReference type="GO" id="GO:0055085">
    <property type="term" value="P:transmembrane transport"/>
    <property type="evidence" value="ECO:0007669"/>
    <property type="project" value="InterPro"/>
</dbReference>
<organism evidence="4 5">
    <name type="scientific">Dyella telluris</name>
    <dbReference type="NCBI Taxonomy" id="2763498"/>
    <lineage>
        <taxon>Bacteria</taxon>
        <taxon>Pseudomonadati</taxon>
        <taxon>Pseudomonadota</taxon>
        <taxon>Gammaproteobacteria</taxon>
        <taxon>Lysobacterales</taxon>
        <taxon>Rhodanobacteraceae</taxon>
        <taxon>Dyella</taxon>
    </lineage>
</organism>
<feature type="domain" description="Multidrug export protein EmrA/FarA alpha-helical hairpin" evidence="3">
    <location>
        <begin position="99"/>
        <end position="217"/>
    </location>
</feature>
<keyword evidence="2" id="KW-0472">Membrane</keyword>
<comment type="subcellular location">
    <subcellularLocation>
        <location evidence="1">Cell envelope</location>
    </subcellularLocation>
</comment>
<dbReference type="AlphaFoldDB" id="A0A7G8Q3G4"/>
<dbReference type="PANTHER" id="PTHR30386:SF19">
    <property type="entry name" value="MULTIDRUG EXPORT PROTEIN EMRA-RELATED"/>
    <property type="match status" value="1"/>
</dbReference>
<dbReference type="Pfam" id="PF25885">
    <property type="entry name" value="HH_EMRA"/>
    <property type="match status" value="1"/>
</dbReference>
<keyword evidence="2" id="KW-1133">Transmembrane helix</keyword>
<dbReference type="GO" id="GO:0030313">
    <property type="term" value="C:cell envelope"/>
    <property type="evidence" value="ECO:0007669"/>
    <property type="project" value="UniProtKB-SubCell"/>
</dbReference>
<evidence type="ECO:0000313" key="4">
    <source>
        <dbReference type="EMBL" id="QNK01322.1"/>
    </source>
</evidence>
<sequence>MSSKAESLDAPGASTPTSPRRRWLLRTLALTLMIGAISVVVWYLMFGRWSEGTDDAYVGGNVVQITSQVSGTVMLIGADDGDLVHKGDILVRLDKSELDVALDRAKADLASTVRRVRGLYTSASGAASEVALSNVALDRAKKDYERRRDLARSGAISSEELAHALDGLLSAQSAQTNAAQRYNTSQVLVDDTVVSSHPDVLASVARLRAAYLDDVRTDILAPVTGYVAKRSVQLGQRAQPGYALMAVVPLREVWVDANFKETQLLHMRIGQPVAVEADVYGGDVRYKAVIESLGVGTGSAFSLLPAQNATGNWIKIVQRIPVRLRFTEPAELDAHPLRIGMSTVVDVNLHDQSGPLLPPQSPKLPILATDVYAHQLADAQALIDRIVHANNPTAFATAGKR</sequence>
<dbReference type="RefSeq" id="WP_187056784.1">
    <property type="nucleotide sequence ID" value="NZ_CP060412.1"/>
</dbReference>
<evidence type="ECO:0000256" key="2">
    <source>
        <dbReference type="SAM" id="Phobius"/>
    </source>
</evidence>
<evidence type="ECO:0000259" key="3">
    <source>
        <dbReference type="Pfam" id="PF25885"/>
    </source>
</evidence>
<feature type="transmembrane region" description="Helical" evidence="2">
    <location>
        <begin position="23"/>
        <end position="45"/>
    </location>
</feature>
<name>A0A7G8Q3G4_9GAMM</name>
<dbReference type="KEGG" id="dtl:H8F01_20140"/>
<evidence type="ECO:0000313" key="5">
    <source>
        <dbReference type="Proteomes" id="UP000515873"/>
    </source>
</evidence>
<gene>
    <name evidence="4" type="ORF">H8F01_20140</name>
</gene>
<proteinExistence type="predicted"/>
<keyword evidence="2" id="KW-0812">Transmembrane</keyword>
<accession>A0A7G8Q3G4</accession>
<evidence type="ECO:0000256" key="1">
    <source>
        <dbReference type="ARBA" id="ARBA00004196"/>
    </source>
</evidence>
<dbReference type="InterPro" id="IPR050739">
    <property type="entry name" value="MFP"/>
</dbReference>
<dbReference type="SUPFAM" id="SSF111369">
    <property type="entry name" value="HlyD-like secretion proteins"/>
    <property type="match status" value="1"/>
</dbReference>
<dbReference type="Gene3D" id="2.40.30.170">
    <property type="match status" value="1"/>
</dbReference>
<dbReference type="EMBL" id="CP060412">
    <property type="protein sequence ID" value="QNK01322.1"/>
    <property type="molecule type" value="Genomic_DNA"/>
</dbReference>
<dbReference type="Proteomes" id="UP000515873">
    <property type="component" value="Chromosome"/>
</dbReference>
<protein>
    <submittedName>
        <fullName evidence="4">Efflux RND transporter periplasmic adaptor subunit</fullName>
    </submittedName>
</protein>
<dbReference type="PANTHER" id="PTHR30386">
    <property type="entry name" value="MEMBRANE FUSION SUBUNIT OF EMRAB-TOLC MULTIDRUG EFFLUX PUMP"/>
    <property type="match status" value="1"/>
</dbReference>
<reference evidence="4 5" key="1">
    <citation type="submission" date="2020-08" db="EMBL/GenBank/DDBJ databases">
        <title>Dyella sp. G9 isolated from forest soil.</title>
        <authorList>
            <person name="Fu J."/>
            <person name="Qiu L."/>
        </authorList>
    </citation>
    <scope>NUCLEOTIDE SEQUENCE [LARGE SCALE GENOMIC DNA]</scope>
    <source>
        <strain evidence="4 5">G9</strain>
    </source>
</reference>
<dbReference type="InterPro" id="IPR058633">
    <property type="entry name" value="EmrA/FarA_HH"/>
</dbReference>
<keyword evidence="5" id="KW-1185">Reference proteome</keyword>